<comment type="caution">
    <text evidence="8">The sequence shown here is derived from an EMBL/GenBank/DDBJ whole genome shotgun (WGS) entry which is preliminary data.</text>
</comment>
<dbReference type="InterPro" id="IPR006292">
    <property type="entry name" value="RNase_D"/>
</dbReference>
<dbReference type="Proteomes" id="UP000309450">
    <property type="component" value="Unassembled WGS sequence"/>
</dbReference>
<reference evidence="8 9" key="1">
    <citation type="submission" date="2019-04" db="EMBL/GenBank/DDBJ databases">
        <title>Draft genome sequence of Gemmobacter aestuarii sp. nov.</title>
        <authorList>
            <person name="Hameed A."/>
            <person name="Lin S.-Y."/>
            <person name="Shahina M."/>
            <person name="Lai W.-A."/>
            <person name="Young C.-C."/>
        </authorList>
    </citation>
    <scope>NUCLEOTIDE SEQUENCE [LARGE SCALE GENOMIC DNA]</scope>
    <source>
        <strain evidence="8 9">CC-PW-75</strain>
    </source>
</reference>
<dbReference type="RefSeq" id="WP_136392694.1">
    <property type="nucleotide sequence ID" value="NZ_SSND01000001.1"/>
</dbReference>
<gene>
    <name evidence="6 8" type="primary">rnd</name>
    <name evidence="8" type="ORF">E7811_00735</name>
</gene>
<dbReference type="Gene3D" id="3.30.420.10">
    <property type="entry name" value="Ribonuclease H-like superfamily/Ribonuclease H"/>
    <property type="match status" value="1"/>
</dbReference>
<keyword evidence="3 6" id="KW-0540">Nuclease</keyword>
<dbReference type="InterPro" id="IPR036397">
    <property type="entry name" value="RNaseH_sf"/>
</dbReference>
<dbReference type="SMART" id="SM00474">
    <property type="entry name" value="35EXOc"/>
    <property type="match status" value="1"/>
</dbReference>
<comment type="similarity">
    <text evidence="6">Belongs to the RNase D family.</text>
</comment>
<dbReference type="InterPro" id="IPR044876">
    <property type="entry name" value="HRDC_dom_sf"/>
</dbReference>
<comment type="subcellular location">
    <subcellularLocation>
        <location evidence="6">Cytoplasm</location>
    </subcellularLocation>
</comment>
<dbReference type="InterPro" id="IPR051086">
    <property type="entry name" value="RNase_D-like"/>
</dbReference>
<name>A0A4S3MQN4_9RHOB</name>
<dbReference type="InterPro" id="IPR010997">
    <property type="entry name" value="HRDC-like_sf"/>
</dbReference>
<evidence type="ECO:0000259" key="7">
    <source>
        <dbReference type="PROSITE" id="PS50967"/>
    </source>
</evidence>
<dbReference type="InterPro" id="IPR002562">
    <property type="entry name" value="3'-5'_exonuclease_dom"/>
</dbReference>
<dbReference type="GO" id="GO:0005737">
    <property type="term" value="C:cytoplasm"/>
    <property type="evidence" value="ECO:0007669"/>
    <property type="project" value="UniProtKB-SubCell"/>
</dbReference>
<dbReference type="HAMAP" id="MF_01899">
    <property type="entry name" value="RNase_D"/>
    <property type="match status" value="1"/>
</dbReference>
<comment type="catalytic activity">
    <reaction evidence="6">
        <text>Exonucleolytic cleavage that removes extra residues from the 3'-terminus of tRNA to produce 5'-mononucleotides.</text>
        <dbReference type="EC" id="3.1.13.5"/>
    </reaction>
</comment>
<dbReference type="Pfam" id="PF01612">
    <property type="entry name" value="DNA_pol_A_exo1"/>
    <property type="match status" value="1"/>
</dbReference>
<evidence type="ECO:0000313" key="8">
    <source>
        <dbReference type="EMBL" id="THD84313.1"/>
    </source>
</evidence>
<dbReference type="CDD" id="cd06142">
    <property type="entry name" value="RNaseD_exo"/>
    <property type="match status" value="1"/>
</dbReference>
<dbReference type="InterPro" id="IPR002121">
    <property type="entry name" value="HRDC_dom"/>
</dbReference>
<evidence type="ECO:0000256" key="1">
    <source>
        <dbReference type="ARBA" id="ARBA00022490"/>
    </source>
</evidence>
<feature type="domain" description="HRDC" evidence="7">
    <location>
        <begin position="212"/>
        <end position="293"/>
    </location>
</feature>
<evidence type="ECO:0000256" key="5">
    <source>
        <dbReference type="ARBA" id="ARBA00022839"/>
    </source>
</evidence>
<dbReference type="OrthoDB" id="9800549at2"/>
<keyword evidence="1 6" id="KW-0963">Cytoplasm</keyword>
<protein>
    <recommendedName>
        <fullName evidence="6">Ribonuclease D</fullName>
        <shortName evidence="6">RNase D</shortName>
        <ecNumber evidence="6">3.1.13.5</ecNumber>
    </recommendedName>
</protein>
<keyword evidence="9" id="KW-1185">Reference proteome</keyword>
<accession>A0A4S3MQN4</accession>
<keyword evidence="5 6" id="KW-0269">Exonuclease</keyword>
<evidence type="ECO:0000256" key="3">
    <source>
        <dbReference type="ARBA" id="ARBA00022722"/>
    </source>
</evidence>
<evidence type="ECO:0000256" key="4">
    <source>
        <dbReference type="ARBA" id="ARBA00022801"/>
    </source>
</evidence>
<dbReference type="Gene3D" id="1.10.150.80">
    <property type="entry name" value="HRDC domain"/>
    <property type="match status" value="1"/>
</dbReference>
<dbReference type="AlphaFoldDB" id="A0A4S3MQN4"/>
<comment type="cofactor">
    <cofactor evidence="6">
        <name>a divalent metal cation</name>
        <dbReference type="ChEBI" id="CHEBI:60240"/>
    </cofactor>
</comment>
<evidence type="ECO:0000256" key="6">
    <source>
        <dbReference type="HAMAP-Rule" id="MF_01899"/>
    </source>
</evidence>
<dbReference type="PANTHER" id="PTHR47649:SF1">
    <property type="entry name" value="RIBONUCLEASE D"/>
    <property type="match status" value="1"/>
</dbReference>
<evidence type="ECO:0000256" key="2">
    <source>
        <dbReference type="ARBA" id="ARBA00022694"/>
    </source>
</evidence>
<keyword evidence="4 6" id="KW-0378">Hydrolase</keyword>
<keyword evidence="2 6" id="KW-0819">tRNA processing</keyword>
<dbReference type="SUPFAM" id="SSF53098">
    <property type="entry name" value="Ribonuclease H-like"/>
    <property type="match status" value="1"/>
</dbReference>
<dbReference type="EMBL" id="SSND01000001">
    <property type="protein sequence ID" value="THD84313.1"/>
    <property type="molecule type" value="Genomic_DNA"/>
</dbReference>
<dbReference type="EC" id="3.1.13.5" evidence="6"/>
<organism evidence="8 9">
    <name type="scientific">Aliigemmobacter aestuarii</name>
    <dbReference type="NCBI Taxonomy" id="1445661"/>
    <lineage>
        <taxon>Bacteria</taxon>
        <taxon>Pseudomonadati</taxon>
        <taxon>Pseudomonadota</taxon>
        <taxon>Alphaproteobacteria</taxon>
        <taxon>Rhodobacterales</taxon>
        <taxon>Paracoccaceae</taxon>
        <taxon>Aliigemmobacter</taxon>
    </lineage>
</organism>
<dbReference type="Pfam" id="PF00570">
    <property type="entry name" value="HRDC"/>
    <property type="match status" value="1"/>
</dbReference>
<dbReference type="NCBIfam" id="TIGR01388">
    <property type="entry name" value="rnd"/>
    <property type="match status" value="1"/>
</dbReference>
<dbReference type="GO" id="GO:0042780">
    <property type="term" value="P:tRNA 3'-end processing"/>
    <property type="evidence" value="ECO:0007669"/>
    <property type="project" value="UniProtKB-UniRule"/>
</dbReference>
<dbReference type="GO" id="GO:0033890">
    <property type="term" value="F:ribonuclease D activity"/>
    <property type="evidence" value="ECO:0007669"/>
    <property type="project" value="UniProtKB-UniRule"/>
</dbReference>
<dbReference type="GO" id="GO:0003676">
    <property type="term" value="F:nucleic acid binding"/>
    <property type="evidence" value="ECO:0007669"/>
    <property type="project" value="InterPro"/>
</dbReference>
<comment type="function">
    <text evidence="6">Exonuclease involved in the 3' processing of various precursor tRNAs. Initiates hydrolysis at the 3'-terminus of an RNA molecule and releases 5'-mononucleotides.</text>
</comment>
<dbReference type="PROSITE" id="PS50967">
    <property type="entry name" value="HRDC"/>
    <property type="match status" value="1"/>
</dbReference>
<dbReference type="GO" id="GO:0000166">
    <property type="term" value="F:nucleotide binding"/>
    <property type="evidence" value="ECO:0007669"/>
    <property type="project" value="InterPro"/>
</dbReference>
<dbReference type="GO" id="GO:0008408">
    <property type="term" value="F:3'-5' exonuclease activity"/>
    <property type="evidence" value="ECO:0007669"/>
    <property type="project" value="InterPro"/>
</dbReference>
<dbReference type="PANTHER" id="PTHR47649">
    <property type="entry name" value="RIBONUCLEASE D"/>
    <property type="match status" value="1"/>
</dbReference>
<evidence type="ECO:0000313" key="9">
    <source>
        <dbReference type="Proteomes" id="UP000309450"/>
    </source>
</evidence>
<sequence length="385" mass="43155">MRTITTTEDLAAFCQAAKSQPYVTVDTEFLRERTYWSKLCLIQLALPGKSGEAVLVDPIEGEGMSLEPLYDLFRHKATVKVFHAARQDLEIFFVEGGVFPEPLFDTQIAAMVCGYGEQVGYETLVRKIARENLDKTSRFTDWSRRPLSEAQKEYALADVTHLRVVYESMAAQLQKSGRAKWVAEELAVLTDPETYTVRPEEAWLRVKTRTTSGRFLAVVRELARFREEYAQRNNVPRSRVMKDDALLELASTRPTNHEELGRSRLLLREGRRGDVADGILAAIKVGMEAKPEDLPKVDQSRDQLQVNPALADLLRVLLKAKSEDLGVAPRLIAPASELDQMAAGMRDLSCLKGWRMEAFGNEALRLCKGEIALTAKGSTVRVVAL</sequence>
<dbReference type="SUPFAM" id="SSF47819">
    <property type="entry name" value="HRDC-like"/>
    <property type="match status" value="2"/>
</dbReference>
<proteinExistence type="inferred from homology"/>
<dbReference type="InterPro" id="IPR012337">
    <property type="entry name" value="RNaseH-like_sf"/>
</dbReference>